<dbReference type="InterPro" id="IPR001087">
    <property type="entry name" value="GDSL"/>
</dbReference>
<name>A0AAV9MHQ0_9SOLN</name>
<comment type="caution">
    <text evidence="3">The sequence shown here is derived from an EMBL/GenBank/DDBJ whole genome shotgun (WGS) entry which is preliminary data.</text>
</comment>
<dbReference type="PANTHER" id="PTHR45966">
    <property type="entry name" value="GDSL-LIKE LIPASE/ACYLHYDROLASE"/>
    <property type="match status" value="1"/>
</dbReference>
<keyword evidence="2" id="KW-0732">Signal</keyword>
<sequence>MELLSSYFDVGNNNYINTSTLDQANFWPYGNSYFNSPTGRFSDGRLISDFIAEYAKVPIPAPIMQPRNEEEHYINGANFNKIELYKFYIIYFNLNKFGYTKSDKILTSAVYLISIGTNDYLSPFLTNSTLLPSYSPPQYVQMVIGNLTTVVQLHNLLLGMQKELKGFSYSLYDFNRSLRQRMNHPSRYGFKEGTRACCGTGRSSCGGKRPVKQFKVCKNPKRHQMADEMWNGPTGSSTLKTLSMSLILLNLMYRKSKVQIHQLLLANTCIINTI</sequence>
<dbReference type="AlphaFoldDB" id="A0AAV9MHQ0"/>
<dbReference type="PANTHER" id="PTHR45966:SF39">
    <property type="entry name" value="GDSL ESTERASE_LIPASE 5-LIKE"/>
    <property type="match status" value="1"/>
</dbReference>
<dbReference type="Pfam" id="PF00657">
    <property type="entry name" value="Lipase_GDSL"/>
    <property type="match status" value="1"/>
</dbReference>
<protein>
    <submittedName>
        <fullName evidence="3">Uncharacterized protein</fullName>
    </submittedName>
</protein>
<dbReference type="Gene3D" id="3.40.50.1110">
    <property type="entry name" value="SGNH hydrolase"/>
    <property type="match status" value="1"/>
</dbReference>
<dbReference type="InterPro" id="IPR036514">
    <property type="entry name" value="SGNH_hydro_sf"/>
</dbReference>
<proteinExistence type="inferred from homology"/>
<gene>
    <name evidence="3" type="ORF">R3W88_010503</name>
</gene>
<evidence type="ECO:0000256" key="1">
    <source>
        <dbReference type="ARBA" id="ARBA00008668"/>
    </source>
</evidence>
<accession>A0AAV9MHQ0</accession>
<dbReference type="InterPro" id="IPR044552">
    <property type="entry name" value="GLIP1-5/GLL25"/>
</dbReference>
<evidence type="ECO:0000313" key="3">
    <source>
        <dbReference type="EMBL" id="KAK4736242.1"/>
    </source>
</evidence>
<reference evidence="3 4" key="1">
    <citation type="submission" date="2023-10" db="EMBL/GenBank/DDBJ databases">
        <title>Genome-Wide Identification Analysis in wild type Solanum Pinnatisectum Reveals Some Genes Defensing Phytophthora Infestans.</title>
        <authorList>
            <person name="Sun C."/>
        </authorList>
    </citation>
    <scope>NUCLEOTIDE SEQUENCE [LARGE SCALE GENOMIC DNA]</scope>
    <source>
        <strain evidence="3">LQN</strain>
        <tissue evidence="3">Leaf</tissue>
    </source>
</reference>
<dbReference type="EMBL" id="JAWPEI010000002">
    <property type="protein sequence ID" value="KAK4736242.1"/>
    <property type="molecule type" value="Genomic_DNA"/>
</dbReference>
<evidence type="ECO:0000256" key="2">
    <source>
        <dbReference type="ARBA" id="ARBA00022729"/>
    </source>
</evidence>
<dbReference type="GO" id="GO:0016298">
    <property type="term" value="F:lipase activity"/>
    <property type="evidence" value="ECO:0007669"/>
    <property type="project" value="TreeGrafter"/>
</dbReference>
<comment type="similarity">
    <text evidence="1">Belongs to the 'GDSL' lipolytic enzyme family.</text>
</comment>
<keyword evidence="4" id="KW-1185">Reference proteome</keyword>
<evidence type="ECO:0000313" key="4">
    <source>
        <dbReference type="Proteomes" id="UP001311915"/>
    </source>
</evidence>
<dbReference type="Proteomes" id="UP001311915">
    <property type="component" value="Unassembled WGS sequence"/>
</dbReference>
<organism evidence="3 4">
    <name type="scientific">Solanum pinnatisectum</name>
    <name type="common">tansyleaf nightshade</name>
    <dbReference type="NCBI Taxonomy" id="50273"/>
    <lineage>
        <taxon>Eukaryota</taxon>
        <taxon>Viridiplantae</taxon>
        <taxon>Streptophyta</taxon>
        <taxon>Embryophyta</taxon>
        <taxon>Tracheophyta</taxon>
        <taxon>Spermatophyta</taxon>
        <taxon>Magnoliopsida</taxon>
        <taxon>eudicotyledons</taxon>
        <taxon>Gunneridae</taxon>
        <taxon>Pentapetalae</taxon>
        <taxon>asterids</taxon>
        <taxon>lamiids</taxon>
        <taxon>Solanales</taxon>
        <taxon>Solanaceae</taxon>
        <taxon>Solanoideae</taxon>
        <taxon>Solaneae</taxon>
        <taxon>Solanum</taxon>
    </lineage>
</organism>